<keyword evidence="4 8" id="KW-0808">Transferase</keyword>
<feature type="domain" description="Tetrapyrrole methylase" evidence="6">
    <location>
        <begin position="5"/>
        <end position="193"/>
    </location>
</feature>
<evidence type="ECO:0000256" key="4">
    <source>
        <dbReference type="ARBA" id="ARBA00022679"/>
    </source>
</evidence>
<dbReference type="InterPro" id="IPR000878">
    <property type="entry name" value="4pyrrol_Mease"/>
</dbReference>
<dbReference type="AlphaFoldDB" id="A0A3E3K4G5"/>
<dbReference type="CDD" id="cd02440">
    <property type="entry name" value="AdoMet_MTases"/>
    <property type="match status" value="1"/>
</dbReference>
<protein>
    <submittedName>
        <fullName evidence="8">Precorrin-6Y C5,15-methyltransferase (Decarboxylating) subunit CbiT</fullName>
    </submittedName>
</protein>
<dbReference type="GO" id="GO:0032259">
    <property type="term" value="P:methylation"/>
    <property type="evidence" value="ECO:0007669"/>
    <property type="project" value="UniProtKB-KW"/>
</dbReference>
<dbReference type="Gene3D" id="3.40.50.150">
    <property type="entry name" value="Vaccinia Virus protein VP39"/>
    <property type="match status" value="1"/>
</dbReference>
<dbReference type="SUPFAM" id="SSF53790">
    <property type="entry name" value="Tetrapyrrole methylase"/>
    <property type="match status" value="1"/>
</dbReference>
<evidence type="ECO:0000313" key="8">
    <source>
        <dbReference type="EMBL" id="RGE88881.1"/>
    </source>
</evidence>
<dbReference type="InterPro" id="IPR029063">
    <property type="entry name" value="SAM-dependent_MTases_sf"/>
</dbReference>
<evidence type="ECO:0000259" key="7">
    <source>
        <dbReference type="Pfam" id="PF02475"/>
    </source>
</evidence>
<dbReference type="InterPro" id="IPR056743">
    <property type="entry name" value="TRM5-TYW2-like_MTfase"/>
</dbReference>
<organism evidence="8 9">
    <name type="scientific">Sellimonas intestinalis</name>
    <dbReference type="NCBI Taxonomy" id="1653434"/>
    <lineage>
        <taxon>Bacteria</taxon>
        <taxon>Bacillati</taxon>
        <taxon>Bacillota</taxon>
        <taxon>Clostridia</taxon>
        <taxon>Lachnospirales</taxon>
        <taxon>Lachnospiraceae</taxon>
        <taxon>Sellimonas</taxon>
    </lineage>
</organism>
<dbReference type="InterPro" id="IPR014008">
    <property type="entry name" value="Cbl_synth_MTase_CbiT"/>
</dbReference>
<dbReference type="UniPathway" id="UPA00148"/>
<dbReference type="Pfam" id="PF02475">
    <property type="entry name" value="TRM5-TYW2_MTfase"/>
    <property type="match status" value="1"/>
</dbReference>
<dbReference type="InterPro" id="IPR014777">
    <property type="entry name" value="4pyrrole_Mease_sub1"/>
</dbReference>
<evidence type="ECO:0000256" key="1">
    <source>
        <dbReference type="ARBA" id="ARBA00004953"/>
    </source>
</evidence>
<dbReference type="InterPro" id="IPR050714">
    <property type="entry name" value="Cobalamin_biosynth_MTase"/>
</dbReference>
<dbReference type="NCBIfam" id="TIGR02469">
    <property type="entry name" value="CbiT"/>
    <property type="match status" value="1"/>
</dbReference>
<dbReference type="CDD" id="cd11644">
    <property type="entry name" value="Precorrin-6Y-MT"/>
    <property type="match status" value="1"/>
</dbReference>
<dbReference type="SUPFAM" id="SSF53335">
    <property type="entry name" value="S-adenosyl-L-methionine-dependent methyltransferases"/>
    <property type="match status" value="1"/>
</dbReference>
<keyword evidence="5" id="KW-0949">S-adenosyl-L-methionine</keyword>
<dbReference type="EMBL" id="QVLX01000002">
    <property type="protein sequence ID" value="RGE88881.1"/>
    <property type="molecule type" value="Genomic_DNA"/>
</dbReference>
<keyword evidence="3 8" id="KW-0489">Methyltransferase</keyword>
<keyword evidence="9" id="KW-1185">Reference proteome</keyword>
<evidence type="ECO:0000256" key="3">
    <source>
        <dbReference type="ARBA" id="ARBA00022603"/>
    </source>
</evidence>
<accession>A0A3E3K4G5</accession>
<dbReference type="GO" id="GO:0009236">
    <property type="term" value="P:cobalamin biosynthetic process"/>
    <property type="evidence" value="ECO:0007669"/>
    <property type="project" value="UniProtKB-UniPathway"/>
</dbReference>
<evidence type="ECO:0000259" key="6">
    <source>
        <dbReference type="Pfam" id="PF00590"/>
    </source>
</evidence>
<dbReference type="Gene3D" id="3.40.1010.10">
    <property type="entry name" value="Cobalt-precorrin-4 Transmethylase, Domain 1"/>
    <property type="match status" value="1"/>
</dbReference>
<sequence>MERTINLIGIGTDGDRSLTQEAKQLIGESTVLIGAKRMLKSTKKYQKENVLRYEKYRPEEVLHILETVPDGKISLLFSGDPGCYSGAEKMTEELCRAGWRVRICPGIASVIAMAARCQVPWERAAFVSLHGTDQNVIHAISTHEHTFILLGGMMTAEIFLEKMAWYGLDDLKAAAGRNLSYEDEVFYSGAVRDMTPEMLSGLTVLWVHHPEYDARVGRHLEDGELIRGSVPMTKSSVRAMAIAALRLQEDSVVYDIGAGTGSVAVETAMQGGGIRVYAIERNPEGVRLVQENKRRWRTDNVTVVEGDAPEALHDLPAPTHVFIGGSGGRLREMIDVCLSKSPNARIVVTAVSLETVQEMAGLLQEERWKETDVIQIQTACSRKLGDYHMMMGQNPVWMAVLQGGGEDSDE</sequence>
<dbReference type="Pfam" id="PF00590">
    <property type="entry name" value="TP_methylase"/>
    <property type="match status" value="1"/>
</dbReference>
<dbReference type="PANTHER" id="PTHR43182:SF1">
    <property type="entry name" value="COBALT-PRECORRIN-7 C(5)-METHYLTRANSFERASE"/>
    <property type="match status" value="1"/>
</dbReference>
<dbReference type="InterPro" id="IPR012818">
    <property type="entry name" value="CbiE"/>
</dbReference>
<dbReference type="OrthoDB" id="9780707at2"/>
<feature type="domain" description="TRM5/TYW2-like methyltransferase" evidence="7">
    <location>
        <begin position="246"/>
        <end position="311"/>
    </location>
</feature>
<gene>
    <name evidence="8" type="primary">cbiT</name>
    <name evidence="8" type="ORF">DW016_05085</name>
</gene>
<evidence type="ECO:0000313" key="9">
    <source>
        <dbReference type="Proteomes" id="UP000261080"/>
    </source>
</evidence>
<evidence type="ECO:0000256" key="5">
    <source>
        <dbReference type="ARBA" id="ARBA00022691"/>
    </source>
</evidence>
<name>A0A3E3K4G5_9FIRM</name>
<reference evidence="8 9" key="1">
    <citation type="submission" date="2018-08" db="EMBL/GenBank/DDBJ databases">
        <title>A genome reference for cultivated species of the human gut microbiota.</title>
        <authorList>
            <person name="Zou Y."/>
            <person name="Xue W."/>
            <person name="Luo G."/>
        </authorList>
    </citation>
    <scope>NUCLEOTIDE SEQUENCE [LARGE SCALE GENOMIC DNA]</scope>
    <source>
        <strain evidence="8 9">AF37-2AT</strain>
    </source>
</reference>
<dbReference type="RefSeq" id="WP_053769481.1">
    <property type="nucleotide sequence ID" value="NZ_BAABYU010000002.1"/>
</dbReference>
<dbReference type="InterPro" id="IPR035996">
    <property type="entry name" value="4pyrrol_Methylase_sf"/>
</dbReference>
<proteinExistence type="predicted"/>
<comment type="pathway">
    <text evidence="1">Cofactor biosynthesis; adenosylcobalamin biosynthesis.</text>
</comment>
<keyword evidence="2" id="KW-0169">Cobalamin biosynthesis</keyword>
<dbReference type="Proteomes" id="UP000261080">
    <property type="component" value="Unassembled WGS sequence"/>
</dbReference>
<dbReference type="PANTHER" id="PTHR43182">
    <property type="entry name" value="COBALT-PRECORRIN-6B C(15)-METHYLTRANSFERASE (DECARBOXYLATING)"/>
    <property type="match status" value="1"/>
</dbReference>
<dbReference type="NCBIfam" id="TIGR02467">
    <property type="entry name" value="CbiE"/>
    <property type="match status" value="1"/>
</dbReference>
<dbReference type="GO" id="GO:0008276">
    <property type="term" value="F:protein methyltransferase activity"/>
    <property type="evidence" value="ECO:0007669"/>
    <property type="project" value="InterPro"/>
</dbReference>
<evidence type="ECO:0000256" key="2">
    <source>
        <dbReference type="ARBA" id="ARBA00022573"/>
    </source>
</evidence>
<comment type="caution">
    <text evidence="8">The sequence shown here is derived from an EMBL/GenBank/DDBJ whole genome shotgun (WGS) entry which is preliminary data.</text>
</comment>
<dbReference type="GeneID" id="97193816"/>